<dbReference type="Pfam" id="PF00022">
    <property type="entry name" value="Actin"/>
    <property type="match status" value="1"/>
</dbReference>
<evidence type="ECO:0000313" key="2">
    <source>
        <dbReference type="EMBL" id="KAK9916024.1"/>
    </source>
</evidence>
<dbReference type="Gene3D" id="3.90.640.10">
    <property type="entry name" value="Actin, Chain A, domain 4"/>
    <property type="match status" value="1"/>
</dbReference>
<dbReference type="EMBL" id="JALJOT010000004">
    <property type="protein sequence ID" value="KAK9916024.1"/>
    <property type="molecule type" value="Genomic_DNA"/>
</dbReference>
<sequence length="418" mass="45905">MGHEPVIVVDNGGSSCKIGLAGQSEPYRMFPNAIGRAKGERQSFVGDQLLSYRDASSLVLKRPFDRGYLVNWDVEKAVWWRAFKSLLQMQPQDCGLLMTEPPFNLPSIQAATLQMVFEEYGFRSFAAMPAQPLSLRAWAAERADLPAAAAGVGVVVDAGFSFTHAVPLCDGRVLWPAVRRINLGGKALTNYLKELVSYRSINMMEETYLVEHIKDTVCFVSPDLKADLASARAGAHRLEYVLPDGVNEQLGHVRQPQPRERGKTSAADKAGREQVLMLNNERFMVPEVLFQPSDIGLQQAGLAQTIMDAVEAAHPDLHPLLYSNVLCTGGSAKCPGFRDRLYKELRPLVPGDIEVGVHMPSDPVLAAWKGASEFGVSPEYSQQAITKAHYDEVGYERLLNISPEAVKNAGPVYYTTSG</sequence>
<reference evidence="2 3" key="1">
    <citation type="journal article" date="2024" name="Nat. Commun.">
        <title>Phylogenomics reveals the evolutionary origins of lichenization in chlorophyte algae.</title>
        <authorList>
            <person name="Puginier C."/>
            <person name="Libourel C."/>
            <person name="Otte J."/>
            <person name="Skaloud P."/>
            <person name="Haon M."/>
            <person name="Grisel S."/>
            <person name="Petersen M."/>
            <person name="Berrin J.G."/>
            <person name="Delaux P.M."/>
            <person name="Dal Grande F."/>
            <person name="Keller J."/>
        </authorList>
    </citation>
    <scope>NUCLEOTIDE SEQUENCE [LARGE SCALE GENOMIC DNA]</scope>
    <source>
        <strain evidence="2 3">SAG 216-7</strain>
    </source>
</reference>
<dbReference type="InterPro" id="IPR043129">
    <property type="entry name" value="ATPase_NBD"/>
</dbReference>
<dbReference type="PANTHER" id="PTHR11937">
    <property type="entry name" value="ACTIN"/>
    <property type="match status" value="1"/>
</dbReference>
<protein>
    <submittedName>
        <fullName evidence="2">Uncharacterized protein</fullName>
    </submittedName>
</protein>
<organism evidence="2 3">
    <name type="scientific">Coccomyxa subellipsoidea</name>
    <dbReference type="NCBI Taxonomy" id="248742"/>
    <lineage>
        <taxon>Eukaryota</taxon>
        <taxon>Viridiplantae</taxon>
        <taxon>Chlorophyta</taxon>
        <taxon>core chlorophytes</taxon>
        <taxon>Trebouxiophyceae</taxon>
        <taxon>Trebouxiophyceae incertae sedis</taxon>
        <taxon>Coccomyxaceae</taxon>
        <taxon>Coccomyxa</taxon>
    </lineage>
</organism>
<gene>
    <name evidence="2" type="ORF">WJX75_007438</name>
</gene>
<dbReference type="Gene3D" id="3.30.420.40">
    <property type="match status" value="2"/>
</dbReference>
<name>A0ABR2YXH7_9CHLO</name>
<proteinExistence type="inferred from homology"/>
<accession>A0ABR2YXH7</accession>
<dbReference type="SUPFAM" id="SSF53067">
    <property type="entry name" value="Actin-like ATPase domain"/>
    <property type="match status" value="2"/>
</dbReference>
<dbReference type="CDD" id="cd10210">
    <property type="entry name" value="ASKHA_NBD_Arp6"/>
    <property type="match status" value="1"/>
</dbReference>
<evidence type="ECO:0000256" key="1">
    <source>
        <dbReference type="RuleBase" id="RU000487"/>
    </source>
</evidence>
<keyword evidence="3" id="KW-1185">Reference proteome</keyword>
<dbReference type="SMART" id="SM00268">
    <property type="entry name" value="ACTIN"/>
    <property type="match status" value="1"/>
</dbReference>
<comment type="similarity">
    <text evidence="1">Belongs to the actin family.</text>
</comment>
<dbReference type="Gene3D" id="2.30.36.70">
    <property type="entry name" value="Actin, Chain A, domain 2"/>
    <property type="match status" value="1"/>
</dbReference>
<dbReference type="InterPro" id="IPR004000">
    <property type="entry name" value="Actin"/>
</dbReference>
<evidence type="ECO:0000313" key="3">
    <source>
        <dbReference type="Proteomes" id="UP001491310"/>
    </source>
</evidence>
<dbReference type="Proteomes" id="UP001491310">
    <property type="component" value="Unassembled WGS sequence"/>
</dbReference>
<comment type="caution">
    <text evidence="2">The sequence shown here is derived from an EMBL/GenBank/DDBJ whole genome shotgun (WGS) entry which is preliminary data.</text>
</comment>